<evidence type="ECO:0000256" key="4">
    <source>
        <dbReference type="ARBA" id="ARBA00011690"/>
    </source>
</evidence>
<evidence type="ECO:0000256" key="9">
    <source>
        <dbReference type="PIRSR" id="PIRSR603437-50"/>
    </source>
</evidence>
<dbReference type="Pfam" id="PF02347">
    <property type="entry name" value="GDC-P"/>
    <property type="match status" value="1"/>
</dbReference>
<dbReference type="SUPFAM" id="SSF53383">
    <property type="entry name" value="PLP-dependent transferases"/>
    <property type="match status" value="2"/>
</dbReference>
<evidence type="ECO:0000259" key="11">
    <source>
        <dbReference type="Pfam" id="PF02347"/>
    </source>
</evidence>
<gene>
    <name evidence="13" type="primary">gcvP</name>
    <name evidence="13" type="ORF">STAT_025</name>
</gene>
<dbReference type="GO" id="GO:0004375">
    <property type="term" value="F:glycine dehydrogenase (decarboxylating) activity"/>
    <property type="evidence" value="ECO:0007669"/>
    <property type="project" value="UniProtKB-EC"/>
</dbReference>
<evidence type="ECO:0000259" key="12">
    <source>
        <dbReference type="Pfam" id="PF21478"/>
    </source>
</evidence>
<evidence type="ECO:0000256" key="7">
    <source>
        <dbReference type="ARBA" id="ARBA00023002"/>
    </source>
</evidence>
<evidence type="ECO:0000256" key="3">
    <source>
        <dbReference type="ARBA" id="ARBA00010756"/>
    </source>
</evidence>
<dbReference type="InterPro" id="IPR000192">
    <property type="entry name" value="Aminotrans_V_dom"/>
</dbReference>
<comment type="cofactor">
    <cofactor evidence="1 9">
        <name>pyridoxal 5'-phosphate</name>
        <dbReference type="ChEBI" id="CHEBI:597326"/>
    </cofactor>
</comment>
<dbReference type="NCBIfam" id="TIGR00461">
    <property type="entry name" value="gcvP"/>
    <property type="match status" value="1"/>
</dbReference>
<dbReference type="Gene3D" id="3.40.640.10">
    <property type="entry name" value="Type I PLP-dependent aspartate aminotransferase-like (Major domain)"/>
    <property type="match status" value="2"/>
</dbReference>
<reference evidence="13 14" key="1">
    <citation type="submission" date="2014-06" db="EMBL/GenBank/DDBJ databases">
        <title>Genome sequence of the intracellular symbiont Blattabacterium cuenoti, strain STAT from the wood feeding cockroach Salganea taiwanensis taiwanensis.</title>
        <authorList>
            <person name="Kinjo Y."/>
            <person name="Ohkuma M."/>
            <person name="Tokuda G."/>
        </authorList>
    </citation>
    <scope>NUCLEOTIDE SEQUENCE [LARGE SCALE GENOMIC DNA]</scope>
    <source>
        <strain evidence="13 14">STAT</strain>
    </source>
</reference>
<dbReference type="AlphaFoldDB" id="A0A224AII3"/>
<evidence type="ECO:0000256" key="1">
    <source>
        <dbReference type="ARBA" id="ARBA00001933"/>
    </source>
</evidence>
<evidence type="ECO:0000256" key="8">
    <source>
        <dbReference type="ARBA" id="ARBA00049026"/>
    </source>
</evidence>
<feature type="domain" description="Aminotransferase class V" evidence="10">
    <location>
        <begin position="589"/>
        <end position="723"/>
    </location>
</feature>
<dbReference type="FunFam" id="3.40.640.10:FF:000224">
    <property type="entry name" value="Probable glycine dehydrogenase (decarboxylating) subunit 2"/>
    <property type="match status" value="1"/>
</dbReference>
<evidence type="ECO:0000256" key="2">
    <source>
        <dbReference type="ARBA" id="ARBA00003788"/>
    </source>
</evidence>
<keyword evidence="7" id="KW-0560">Oxidoreductase</keyword>
<keyword evidence="6 9" id="KW-0663">Pyridoxal phosphate</keyword>
<dbReference type="Proteomes" id="UP000263619">
    <property type="component" value="Chromosome"/>
</dbReference>
<dbReference type="RefSeq" id="WP_119305272.1">
    <property type="nucleotide sequence ID" value="NZ_AP014608.1"/>
</dbReference>
<keyword evidence="14" id="KW-1185">Reference proteome</keyword>
<comment type="similarity">
    <text evidence="3">Belongs to the GcvP family.</text>
</comment>
<proteinExistence type="inferred from homology"/>
<dbReference type="GO" id="GO:0030170">
    <property type="term" value="F:pyridoxal phosphate binding"/>
    <property type="evidence" value="ECO:0007669"/>
    <property type="project" value="TreeGrafter"/>
</dbReference>
<feature type="domain" description="Glycine dehydrogenase C-terminal" evidence="12">
    <location>
        <begin position="792"/>
        <end position="912"/>
    </location>
</feature>
<dbReference type="InterPro" id="IPR003437">
    <property type="entry name" value="GcvP"/>
</dbReference>
<dbReference type="EC" id="1.4.4.2" evidence="5"/>
<comment type="catalytic activity">
    <reaction evidence="8">
        <text>N(6)-[(R)-lipoyl]-L-lysyl-[glycine-cleavage complex H protein] + glycine + H(+) = N(6)-[(R)-S(8)-aminomethyldihydrolipoyl]-L-lysyl-[glycine-cleavage complex H protein] + CO2</text>
        <dbReference type="Rhea" id="RHEA:24304"/>
        <dbReference type="Rhea" id="RHEA-COMP:10494"/>
        <dbReference type="Rhea" id="RHEA-COMP:10495"/>
        <dbReference type="ChEBI" id="CHEBI:15378"/>
        <dbReference type="ChEBI" id="CHEBI:16526"/>
        <dbReference type="ChEBI" id="CHEBI:57305"/>
        <dbReference type="ChEBI" id="CHEBI:83099"/>
        <dbReference type="ChEBI" id="CHEBI:83143"/>
        <dbReference type="EC" id="1.4.4.2"/>
    </reaction>
</comment>
<dbReference type="GO" id="GO:0019464">
    <property type="term" value="P:glycine decarboxylation via glycine cleavage system"/>
    <property type="evidence" value="ECO:0007669"/>
    <property type="project" value="TreeGrafter"/>
</dbReference>
<dbReference type="Pfam" id="PF21478">
    <property type="entry name" value="GcvP2_C"/>
    <property type="match status" value="1"/>
</dbReference>
<dbReference type="InterPro" id="IPR049315">
    <property type="entry name" value="GDC-P_N"/>
</dbReference>
<comment type="function">
    <text evidence="2">The glycine cleavage system catalyzes the degradation of glycine. The P protein binds the alpha-amino group of glycine through its pyridoxal phosphate cofactor; CO(2) is released and the remaining methylamine moiety is then transferred to the lipoamide cofactor of the H protein.</text>
</comment>
<evidence type="ECO:0000313" key="14">
    <source>
        <dbReference type="Proteomes" id="UP000263619"/>
    </source>
</evidence>
<dbReference type="InterPro" id="IPR015424">
    <property type="entry name" value="PyrdxlP-dep_Trfase"/>
</dbReference>
<evidence type="ECO:0000256" key="6">
    <source>
        <dbReference type="ARBA" id="ARBA00022898"/>
    </source>
</evidence>
<dbReference type="GO" id="GO:0005829">
    <property type="term" value="C:cytosol"/>
    <property type="evidence" value="ECO:0007669"/>
    <property type="project" value="TreeGrafter"/>
</dbReference>
<dbReference type="GO" id="GO:0016594">
    <property type="term" value="F:glycine binding"/>
    <property type="evidence" value="ECO:0007669"/>
    <property type="project" value="TreeGrafter"/>
</dbReference>
<dbReference type="InterPro" id="IPR020581">
    <property type="entry name" value="GDC_P"/>
</dbReference>
<dbReference type="EMBL" id="AP014608">
    <property type="protein sequence ID" value="BBA16971.1"/>
    <property type="molecule type" value="Genomic_DNA"/>
</dbReference>
<evidence type="ECO:0000313" key="13">
    <source>
        <dbReference type="EMBL" id="BBA16971.1"/>
    </source>
</evidence>
<dbReference type="InterPro" id="IPR015422">
    <property type="entry name" value="PyrdxlP-dep_Trfase_small"/>
</dbReference>
<dbReference type="InterPro" id="IPR049316">
    <property type="entry name" value="GDC-P_C"/>
</dbReference>
<sequence length="964" mass="111277">MKKSYIRKKKFYHRHIGSSCYEINNMLKELKYSSIRDFINQTVPKKIRLKKKLNLPNSISEYQYLNHIYKISKRNKIYRSYIGLGYKNTITPSVIQRNILENPSWYTPYTPYQSEISQGRLEALINFQTMISDLTGMKISNASMLDESTAASDAMFMIYQEKMKKKQIDNNYYFFISDEIFPQTFFVLKTRCFGLGIRIINDSHKNFKKKYNNKKIFGIIISYPSSLGEIYDYTETVKYAKNHNISIIVSTDLLSLSLLKPPGEWGADVVIGSSQSFGIPMGYGGPHAAFFSTHEQYKRFLPGRIIGISVDKKNKKAFRMALQTREQHIKREKATSNICTAQALPAVMASMYALYHGKNGLIEIAKCIHEYTKKLEFLLINNINSIFQVNTFYFDTLRIKTDFVNEIKKISERKKTNFRYVDKNHLTITLDETTSKKDINHILSIFYEAYNKNKYKKIKYRIKNTYDEYRFPSFLKRTSNFLKHKNFHKFHSENELMRYIKRLEKKDISLIHSMIPLGSCTMKLNASSELFSLSQNEWKNIHPFVPKKQAMGYYFVIQQLKKYLKEITGFSGISLQPNSGAQGEYAGLMVIKHYYHSLKEYKRNIALIPSSSHGTNPASANMAGMKVISIDTTSSGAIDKNDLLKKVKENKDLLSVLMVTYPSTYGIYEKDIQGIIDIIHENGGQVYMDGANMNAQVGLIKPAHLGIDVCHLNLHKTFAIPHGGGGPGMGPICVASHLKPFLPNHPFQIQEYNKKNKKILTISSSPYGSPLILTIPYAYIRLLGPYGLKKCTEISVLNANYIKKKLDKFYNILYVGENNAVAHELIIDCRIFKYSTNIEVIDIAKRMMDYGYHAPTISFPVEGCMMIEPTESESKEELDRFIETLISIRKEIKEIEDGKFSKKNNVLKNAPHSIEDLTQNKWIYPYDREKAAYPLYWIKDRKFWPSVNRIDDGYGDRNLNCTCI</sequence>
<dbReference type="OrthoDB" id="9801272at2"/>
<dbReference type="Gene3D" id="3.90.1150.10">
    <property type="entry name" value="Aspartate Aminotransferase, domain 1"/>
    <property type="match status" value="2"/>
</dbReference>
<organism evidence="13 14">
    <name type="scientific">Blattabacterium cuenoti STAT</name>
    <dbReference type="NCBI Taxonomy" id="1457030"/>
    <lineage>
        <taxon>Bacteria</taxon>
        <taxon>Pseudomonadati</taxon>
        <taxon>Bacteroidota</taxon>
        <taxon>Flavobacteriia</taxon>
        <taxon>Flavobacteriales</taxon>
        <taxon>Blattabacteriaceae</taxon>
        <taxon>Blattabacterium</taxon>
    </lineage>
</organism>
<protein>
    <recommendedName>
        <fullName evidence="5">glycine dehydrogenase (aminomethyl-transferring)</fullName>
        <ecNumber evidence="5">1.4.4.2</ecNumber>
    </recommendedName>
</protein>
<evidence type="ECO:0000256" key="5">
    <source>
        <dbReference type="ARBA" id="ARBA00012134"/>
    </source>
</evidence>
<dbReference type="PANTHER" id="PTHR11773:SF1">
    <property type="entry name" value="GLYCINE DEHYDROGENASE (DECARBOXYLATING), MITOCHONDRIAL"/>
    <property type="match status" value="1"/>
</dbReference>
<accession>A0A224AII3</accession>
<evidence type="ECO:0000259" key="10">
    <source>
        <dbReference type="Pfam" id="PF00266"/>
    </source>
</evidence>
<feature type="domain" description="Glycine cleavage system P-protein N-terminal" evidence="11">
    <location>
        <begin position="13"/>
        <end position="446"/>
    </location>
</feature>
<comment type="subunit">
    <text evidence="4">The glycine cleavage system is composed of four proteins: P, T, L and H.</text>
</comment>
<name>A0A224AII3_9FLAO</name>
<dbReference type="NCBIfam" id="NF003346">
    <property type="entry name" value="PRK04366.1"/>
    <property type="match status" value="1"/>
</dbReference>
<dbReference type="PANTHER" id="PTHR11773">
    <property type="entry name" value="GLYCINE DEHYDROGENASE, DECARBOXYLATING"/>
    <property type="match status" value="1"/>
</dbReference>
<feature type="modified residue" description="N6-(pyridoxal phosphate)lysine" evidence="9">
    <location>
        <position position="716"/>
    </location>
</feature>
<dbReference type="InterPro" id="IPR015421">
    <property type="entry name" value="PyrdxlP-dep_Trfase_major"/>
</dbReference>
<dbReference type="Pfam" id="PF00266">
    <property type="entry name" value="Aminotran_5"/>
    <property type="match status" value="1"/>
</dbReference>
<dbReference type="GO" id="GO:0005960">
    <property type="term" value="C:glycine cleavage complex"/>
    <property type="evidence" value="ECO:0007669"/>
    <property type="project" value="TreeGrafter"/>
</dbReference>